<evidence type="ECO:0000313" key="2">
    <source>
        <dbReference type="EMBL" id="JAI62191.1"/>
    </source>
</evidence>
<name>A0A0P4W1A8_SCYOL</name>
<keyword evidence="1" id="KW-1133">Transmembrane helix</keyword>
<dbReference type="PANTHER" id="PTHR12335">
    <property type="entry name" value="TIPE PROTEIN TEMPERATURE-INDUCED PARALYTIC E"/>
    <property type="match status" value="1"/>
</dbReference>
<organism evidence="2">
    <name type="scientific">Scylla olivacea</name>
    <name type="common">Orange mud crab</name>
    <name type="synonym">Cancer olivacea</name>
    <dbReference type="NCBI Taxonomy" id="85551"/>
    <lineage>
        <taxon>Eukaryota</taxon>
        <taxon>Metazoa</taxon>
        <taxon>Ecdysozoa</taxon>
        <taxon>Arthropoda</taxon>
        <taxon>Crustacea</taxon>
        <taxon>Multicrustacea</taxon>
        <taxon>Malacostraca</taxon>
        <taxon>Eumalacostraca</taxon>
        <taxon>Eucarida</taxon>
        <taxon>Decapoda</taxon>
        <taxon>Pleocyemata</taxon>
        <taxon>Brachyura</taxon>
        <taxon>Eubrachyura</taxon>
        <taxon>Portunoidea</taxon>
        <taxon>Portunidae</taxon>
        <taxon>Portuninae</taxon>
        <taxon>Scylla</taxon>
    </lineage>
</organism>
<dbReference type="AlphaFoldDB" id="A0A0P4W1A8"/>
<accession>A0A0P4W1A8</accession>
<feature type="transmembrane region" description="Helical" evidence="1">
    <location>
        <begin position="393"/>
        <end position="415"/>
    </location>
</feature>
<dbReference type="InterPro" id="IPR031578">
    <property type="entry name" value="TipE"/>
</dbReference>
<dbReference type="GO" id="GO:0017080">
    <property type="term" value="F:sodium channel regulator activity"/>
    <property type="evidence" value="ECO:0007669"/>
    <property type="project" value="TreeGrafter"/>
</dbReference>
<dbReference type="GO" id="GO:0005886">
    <property type="term" value="C:plasma membrane"/>
    <property type="evidence" value="ECO:0007669"/>
    <property type="project" value="TreeGrafter"/>
</dbReference>
<reference evidence="2" key="1">
    <citation type="submission" date="2015-09" db="EMBL/GenBank/DDBJ databases">
        <title>Scylla olivacea transcriptome.</title>
        <authorList>
            <person name="Ikhwanuddin M."/>
        </authorList>
    </citation>
    <scope>NUCLEOTIDE SEQUENCE</scope>
</reference>
<feature type="transmembrane region" description="Helical" evidence="1">
    <location>
        <begin position="7"/>
        <end position="34"/>
    </location>
</feature>
<keyword evidence="1" id="KW-0812">Transmembrane</keyword>
<protein>
    <submittedName>
        <fullName evidence="2">Uncharacterized protein</fullName>
    </submittedName>
</protein>
<evidence type="ECO:0000256" key="1">
    <source>
        <dbReference type="SAM" id="Phobius"/>
    </source>
</evidence>
<keyword evidence="1" id="KW-0472">Membrane</keyword>
<sequence length="444" mass="49386">MTAEKQICCGICICQLTAILSGVSLLYLAVIVIIPSKNELSMEFNTTPIMCTTVLAEDIALKETKPDSPNPCSWTTCGEWCLSKGSGTCMQIHVMVRNNGSKVNFRDCVDVSDQNCSALNVTNARSYKCKNGECKDITGLFFCTKDTENNDCKEITPAFVCHDKRINPKSIECTEKCSDPLNGVYSCKAGKCQQLEMVKHYLRDCERKCTNLEMRERNVVIFSRERLVATACTSMDSPDNSSSANIESVSTSQEWRDKRQAIFLFCSYVKRVKGNKTYDILTEDCFNATLGSTEDLNYLKDYMQLQQLHQSLGNRSEWIIPPESTLRVMNNTQLRINNDGCVNTLMKECKAFFETHAHDGADGVTQDRFPCYYTDKSSEYVIGKFNPELTATLLLVASILPGCLFVLACSCLFFCSKSVGVDDEGHLRVTFLQGGGAGGNASEL</sequence>
<dbReference type="EMBL" id="GDRN01080588">
    <property type="protein sequence ID" value="JAI62191.1"/>
    <property type="molecule type" value="Transcribed_RNA"/>
</dbReference>
<proteinExistence type="predicted"/>
<dbReference type="Pfam" id="PF16972">
    <property type="entry name" value="TipE"/>
    <property type="match status" value="1"/>
</dbReference>
<dbReference type="GO" id="GO:0002028">
    <property type="term" value="P:regulation of sodium ion transport"/>
    <property type="evidence" value="ECO:0007669"/>
    <property type="project" value="TreeGrafter"/>
</dbReference>
<dbReference type="PANTHER" id="PTHR12335:SF3">
    <property type="entry name" value="IP11896P"/>
    <property type="match status" value="1"/>
</dbReference>